<dbReference type="InterPro" id="IPR009057">
    <property type="entry name" value="Homeodomain-like_sf"/>
</dbReference>
<feature type="domain" description="SANT" evidence="5">
    <location>
        <begin position="101"/>
        <end position="159"/>
    </location>
</feature>
<gene>
    <name evidence="6" type="ORF">MELIAE_LOCUS9991</name>
</gene>
<evidence type="ECO:0000313" key="6">
    <source>
        <dbReference type="EMBL" id="CAH0560200.1"/>
    </source>
</evidence>
<dbReference type="GO" id="GO:0003682">
    <property type="term" value="F:chromatin binding"/>
    <property type="evidence" value="ECO:0007669"/>
    <property type="project" value="InterPro"/>
</dbReference>
<evidence type="ECO:0000256" key="4">
    <source>
        <dbReference type="SAM" id="MobiDB-lite"/>
    </source>
</evidence>
<dbReference type="InterPro" id="IPR055315">
    <property type="entry name" value="Cramped-like"/>
</dbReference>
<comment type="subcellular location">
    <subcellularLocation>
        <location evidence="1">Nucleus</location>
    </subcellularLocation>
</comment>
<evidence type="ECO:0000256" key="2">
    <source>
        <dbReference type="ARBA" id="ARBA00023125"/>
    </source>
</evidence>
<evidence type="ECO:0000259" key="5">
    <source>
        <dbReference type="PROSITE" id="PS51293"/>
    </source>
</evidence>
<accession>A0A9P0BCK9</accession>
<reference evidence="6" key="1">
    <citation type="submission" date="2021-12" db="EMBL/GenBank/DDBJ databases">
        <authorList>
            <person name="King R."/>
        </authorList>
    </citation>
    <scope>NUCLEOTIDE SEQUENCE</scope>
</reference>
<evidence type="ECO:0000256" key="1">
    <source>
        <dbReference type="ARBA" id="ARBA00004123"/>
    </source>
</evidence>
<keyword evidence="7" id="KW-1185">Reference proteome</keyword>
<sequence length="806" mass="91890">MCNKSNKTDKSVIFAVDFVNKEVCKMEKELDIKVQVQEDQLLGSVTTYNNCEGSDIKSQQIRSSARVYKKMRLDNATPVIEKIEKKEDVKQDNKKCYRPLWTSDDKDIFFEALYEYGKDFESIQTHISTKLRKKGVPEHLIKTKDQIRHLYYRTWHKISKYLKFTEGIKKVVQELYGLINYGELRKRIGSVSGKTCMKLNELIYSGSIVHRIKGKNIRIKTPMCRALRRLNQLDERFDEIILPNRVTVELKPKDMSSFLRVQVAAQNPRLKAVLPLQKRLSSIISCMNKRWKTLDANLYDKSVISSNVVTNDCIPSKEIIEENKKIINPSVRLSPPTGCQIELPSINLSEYYTRQSICLASFENRLGFKTEDHYKKTSKKSYRQRSESISDKSPLKIEENTETSQESDPNIVNKVVDDAVNTILALQKPEQEVKKELNVDDDAEVNQNKSKIEGIKNGWTEEICGTLSIGEVYLMFGHDSKLILEYSWDDKPIKTEENKDPKEPYNPELSVSLNKLLSVAKMHYRKNIIKCPCGHVCGSKTSLKRAMESKFRKMLTDIDKCTEETESEDTEVETFAPPTNFPATKYHAITPAQYYQPNPPMVHLLTQLKPKYGNKRGKTPRSKQVVVERKLPLLPNNVESGHQIVRMNIISQENNTIKDDATTTSTTVYNSVNLTNSETQFTTTLNTIELSTFSSGNNNLVTKDNILQPTVETQNVIVDSALSITSSPSRLLTDNDNQWINSEVADYSLSSLLGNLESPMKSNLTNEDSRMSEDVDAQLRSLLTESSLDFSANFADLAAQVNEAKK</sequence>
<dbReference type="PANTHER" id="PTHR21677:SF1">
    <property type="entry name" value="PROTEIN CRAMPED-LIKE"/>
    <property type="match status" value="1"/>
</dbReference>
<dbReference type="GO" id="GO:0007389">
    <property type="term" value="P:pattern specification process"/>
    <property type="evidence" value="ECO:0007669"/>
    <property type="project" value="TreeGrafter"/>
</dbReference>
<feature type="compositionally biased region" description="Basic and acidic residues" evidence="4">
    <location>
        <begin position="384"/>
        <end position="399"/>
    </location>
</feature>
<dbReference type="GO" id="GO:0003677">
    <property type="term" value="F:DNA binding"/>
    <property type="evidence" value="ECO:0007669"/>
    <property type="project" value="UniProtKB-KW"/>
</dbReference>
<dbReference type="AlphaFoldDB" id="A0A9P0BCK9"/>
<protein>
    <recommendedName>
        <fullName evidence="5">SANT domain-containing protein</fullName>
    </recommendedName>
</protein>
<evidence type="ECO:0000313" key="7">
    <source>
        <dbReference type="Proteomes" id="UP001154078"/>
    </source>
</evidence>
<evidence type="ECO:0000256" key="3">
    <source>
        <dbReference type="ARBA" id="ARBA00023242"/>
    </source>
</evidence>
<dbReference type="OrthoDB" id="515799at2759"/>
<dbReference type="Gene3D" id="1.10.10.60">
    <property type="entry name" value="Homeodomain-like"/>
    <property type="match status" value="1"/>
</dbReference>
<keyword evidence="2" id="KW-0238">DNA-binding</keyword>
<proteinExistence type="predicted"/>
<dbReference type="PANTHER" id="PTHR21677">
    <property type="entry name" value="CRAMPED PROTEIN"/>
    <property type="match status" value="1"/>
</dbReference>
<name>A0A9P0BCK9_BRAAE</name>
<dbReference type="SUPFAM" id="SSF46689">
    <property type="entry name" value="Homeodomain-like"/>
    <property type="match status" value="1"/>
</dbReference>
<dbReference type="GO" id="GO:0005634">
    <property type="term" value="C:nucleus"/>
    <property type="evidence" value="ECO:0007669"/>
    <property type="project" value="UniProtKB-SubCell"/>
</dbReference>
<organism evidence="6 7">
    <name type="scientific">Brassicogethes aeneus</name>
    <name type="common">Rape pollen beetle</name>
    <name type="synonym">Meligethes aeneus</name>
    <dbReference type="NCBI Taxonomy" id="1431903"/>
    <lineage>
        <taxon>Eukaryota</taxon>
        <taxon>Metazoa</taxon>
        <taxon>Ecdysozoa</taxon>
        <taxon>Arthropoda</taxon>
        <taxon>Hexapoda</taxon>
        <taxon>Insecta</taxon>
        <taxon>Pterygota</taxon>
        <taxon>Neoptera</taxon>
        <taxon>Endopterygota</taxon>
        <taxon>Coleoptera</taxon>
        <taxon>Polyphaga</taxon>
        <taxon>Cucujiformia</taxon>
        <taxon>Nitidulidae</taxon>
        <taxon>Meligethinae</taxon>
        <taxon>Brassicogethes</taxon>
    </lineage>
</organism>
<dbReference type="InterPro" id="IPR017884">
    <property type="entry name" value="SANT_dom"/>
</dbReference>
<dbReference type="Proteomes" id="UP001154078">
    <property type="component" value="Chromosome 7"/>
</dbReference>
<keyword evidence="3" id="KW-0539">Nucleus</keyword>
<dbReference type="EMBL" id="OV121138">
    <property type="protein sequence ID" value="CAH0560200.1"/>
    <property type="molecule type" value="Genomic_DNA"/>
</dbReference>
<dbReference type="PROSITE" id="PS51293">
    <property type="entry name" value="SANT"/>
    <property type="match status" value="1"/>
</dbReference>
<feature type="region of interest" description="Disordered" evidence="4">
    <location>
        <begin position="377"/>
        <end position="408"/>
    </location>
</feature>